<name>A0A8H3CJ86_9AGAM</name>
<feature type="region of interest" description="Disordered" evidence="6">
    <location>
        <begin position="1"/>
        <end position="22"/>
    </location>
</feature>
<dbReference type="PROSITE" id="PS50850">
    <property type="entry name" value="MFS"/>
    <property type="match status" value="1"/>
</dbReference>
<dbReference type="InterPro" id="IPR020846">
    <property type="entry name" value="MFS_dom"/>
</dbReference>
<dbReference type="Pfam" id="PF07690">
    <property type="entry name" value="MFS_1"/>
    <property type="match status" value="1"/>
</dbReference>
<accession>A0A8H3CJ86</accession>
<gene>
    <name evidence="9" type="ORF">RDB_LOCUS103951</name>
</gene>
<dbReference type="PANTHER" id="PTHR23504">
    <property type="entry name" value="MAJOR FACILITATOR SUPERFAMILY DOMAIN-CONTAINING PROTEIN 10"/>
    <property type="match status" value="1"/>
</dbReference>
<feature type="transmembrane region" description="Helical" evidence="7">
    <location>
        <begin position="82"/>
        <end position="104"/>
    </location>
</feature>
<dbReference type="InterPro" id="IPR011701">
    <property type="entry name" value="MFS"/>
</dbReference>
<reference evidence="9" key="1">
    <citation type="submission" date="2021-01" db="EMBL/GenBank/DDBJ databases">
        <authorList>
            <person name="Kaushik A."/>
        </authorList>
    </citation>
    <scope>NUCLEOTIDE SEQUENCE</scope>
    <source>
        <strain evidence="9">AG4-RS23</strain>
    </source>
</reference>
<dbReference type="Gene3D" id="1.20.1250.20">
    <property type="entry name" value="MFS general substrate transporter like domains"/>
    <property type="match status" value="1"/>
</dbReference>
<protein>
    <recommendedName>
        <fullName evidence="8">Major facilitator superfamily (MFS) profile domain-containing protein</fullName>
    </recommendedName>
</protein>
<feature type="domain" description="Major facilitator superfamily (MFS) profile" evidence="8">
    <location>
        <begin position="44"/>
        <end position="216"/>
    </location>
</feature>
<dbReference type="Proteomes" id="UP000663861">
    <property type="component" value="Unassembled WGS sequence"/>
</dbReference>
<evidence type="ECO:0000313" key="10">
    <source>
        <dbReference type="Proteomes" id="UP000663861"/>
    </source>
</evidence>
<feature type="transmembrane region" description="Helical" evidence="7">
    <location>
        <begin position="176"/>
        <end position="203"/>
    </location>
</feature>
<keyword evidence="4 7" id="KW-1133">Transmembrane helix</keyword>
<evidence type="ECO:0000256" key="4">
    <source>
        <dbReference type="ARBA" id="ARBA00022989"/>
    </source>
</evidence>
<organism evidence="9 10">
    <name type="scientific">Rhizoctonia solani</name>
    <dbReference type="NCBI Taxonomy" id="456999"/>
    <lineage>
        <taxon>Eukaryota</taxon>
        <taxon>Fungi</taxon>
        <taxon>Dikarya</taxon>
        <taxon>Basidiomycota</taxon>
        <taxon>Agaricomycotina</taxon>
        <taxon>Agaricomycetes</taxon>
        <taxon>Cantharellales</taxon>
        <taxon>Ceratobasidiaceae</taxon>
        <taxon>Rhizoctonia</taxon>
    </lineage>
</organism>
<dbReference type="AlphaFoldDB" id="A0A8H3CJ86"/>
<evidence type="ECO:0000256" key="1">
    <source>
        <dbReference type="ARBA" id="ARBA00004141"/>
    </source>
</evidence>
<evidence type="ECO:0000256" key="2">
    <source>
        <dbReference type="ARBA" id="ARBA00022448"/>
    </source>
</evidence>
<comment type="subcellular location">
    <subcellularLocation>
        <location evidence="1">Membrane</location>
        <topology evidence="1">Multi-pass membrane protein</topology>
    </subcellularLocation>
</comment>
<dbReference type="EMBL" id="CAJMWY010002230">
    <property type="protein sequence ID" value="CAE6485424.1"/>
    <property type="molecule type" value="Genomic_DNA"/>
</dbReference>
<keyword evidence="3 7" id="KW-0812">Transmembrane</keyword>
<dbReference type="PANTHER" id="PTHR23504:SF15">
    <property type="entry name" value="MAJOR FACILITATOR SUPERFAMILY (MFS) PROFILE DOMAIN-CONTAINING PROTEIN"/>
    <property type="match status" value="1"/>
</dbReference>
<feature type="transmembrane region" description="Helical" evidence="7">
    <location>
        <begin position="116"/>
        <end position="134"/>
    </location>
</feature>
<evidence type="ECO:0000313" key="9">
    <source>
        <dbReference type="EMBL" id="CAE6485424.1"/>
    </source>
</evidence>
<sequence length="216" mass="23486">MKPNNTGRIEGENALDQCKGADGSDTDCHQEATAQQRTPLPTKQVFVLCLMSFAEPVSLFVIFPFVNQMIEELGITSDPKELGYYSGFIEGMFSFAQFFTVYFWGLLSDKIGRRPVLISGLCGVVGSTIMFGMSKSLPTMIVSRALSGILNGNSGLIKSVLGEITDETNQGAALSYFLLCWSLGWLLASRVVLFSTLLVFGLATGPCDWGLLLTPR</sequence>
<keyword evidence="5 7" id="KW-0472">Membrane</keyword>
<evidence type="ECO:0000259" key="8">
    <source>
        <dbReference type="PROSITE" id="PS50850"/>
    </source>
</evidence>
<proteinExistence type="predicted"/>
<evidence type="ECO:0000256" key="7">
    <source>
        <dbReference type="SAM" id="Phobius"/>
    </source>
</evidence>
<dbReference type="SUPFAM" id="SSF103473">
    <property type="entry name" value="MFS general substrate transporter"/>
    <property type="match status" value="1"/>
</dbReference>
<comment type="caution">
    <text evidence="9">The sequence shown here is derived from an EMBL/GenBank/DDBJ whole genome shotgun (WGS) entry which is preliminary data.</text>
</comment>
<feature type="transmembrane region" description="Helical" evidence="7">
    <location>
        <begin position="45"/>
        <end position="70"/>
    </location>
</feature>
<evidence type="ECO:0000256" key="5">
    <source>
        <dbReference type="ARBA" id="ARBA00023136"/>
    </source>
</evidence>
<dbReference type="GO" id="GO:0022857">
    <property type="term" value="F:transmembrane transporter activity"/>
    <property type="evidence" value="ECO:0007669"/>
    <property type="project" value="InterPro"/>
</dbReference>
<keyword evidence="2" id="KW-0813">Transport</keyword>
<evidence type="ECO:0000256" key="6">
    <source>
        <dbReference type="SAM" id="MobiDB-lite"/>
    </source>
</evidence>
<dbReference type="InterPro" id="IPR036259">
    <property type="entry name" value="MFS_trans_sf"/>
</dbReference>
<evidence type="ECO:0000256" key="3">
    <source>
        <dbReference type="ARBA" id="ARBA00022692"/>
    </source>
</evidence>
<dbReference type="GO" id="GO:0016020">
    <property type="term" value="C:membrane"/>
    <property type="evidence" value="ECO:0007669"/>
    <property type="project" value="UniProtKB-SubCell"/>
</dbReference>